<evidence type="ECO:0000256" key="5">
    <source>
        <dbReference type="ARBA" id="ARBA00023152"/>
    </source>
</evidence>
<dbReference type="EC" id="5.3.1.1" evidence="7 8"/>
<comment type="function">
    <text evidence="7">Involved in the gluconeogenesis. Catalyzes stereospecifically the conversion of dihydroxyacetone phosphate (DHAP) to D-glyceraldehyde-3-phosphate (G3P).</text>
</comment>
<comment type="subcellular location">
    <subcellularLocation>
        <location evidence="7 8">Cytoplasm</location>
    </subcellularLocation>
</comment>
<dbReference type="PROSITE" id="PS51440">
    <property type="entry name" value="TIM_2"/>
    <property type="match status" value="1"/>
</dbReference>
<keyword evidence="5 7" id="KW-0324">Glycolysis</keyword>
<sequence>MRKKIVAGNWKMNKNYTEAQELMHELDIYKKHNAINCEVYIAPPALYITTAKNIFLNDNVGVFAQDMSEHTSGAYTGEISADMLASVNATGAIIGHSERRQYHGETDSHCNRKVKLALDKGLVPIYCNGETLEQRKSGQHFEVIKNQTEVALFTLSAEEIKKVVIAYEPVWAIGTGETASPEQAQEIHAHIRSLIAAKYGQEVADEISILYGGSVKPDNAKEIFSKPDVDGGLIGGAALKIEDFTAIIKAFD</sequence>
<dbReference type="GO" id="GO:0004807">
    <property type="term" value="F:triose-phosphate isomerase activity"/>
    <property type="evidence" value="ECO:0007669"/>
    <property type="project" value="UniProtKB-UniRule"/>
</dbReference>
<organism evidence="9 10">
    <name type="scientific">Elizabethkingia miricola</name>
    <name type="common">Chryseobacterium miricola</name>
    <dbReference type="NCBI Taxonomy" id="172045"/>
    <lineage>
        <taxon>Bacteria</taxon>
        <taxon>Pseudomonadati</taxon>
        <taxon>Bacteroidota</taxon>
        <taxon>Flavobacteriia</taxon>
        <taxon>Flavobacteriales</taxon>
        <taxon>Weeksellaceae</taxon>
        <taxon>Elizabethkingia</taxon>
    </lineage>
</organism>
<evidence type="ECO:0000256" key="2">
    <source>
        <dbReference type="ARBA" id="ARBA00007422"/>
    </source>
</evidence>
<comment type="caution">
    <text evidence="9">The sequence shown here is derived from an EMBL/GenBank/DDBJ whole genome shotgun (WGS) entry which is preliminary data.</text>
</comment>
<dbReference type="Pfam" id="PF00121">
    <property type="entry name" value="TIM"/>
    <property type="match status" value="1"/>
</dbReference>
<comment type="subunit">
    <text evidence="7 8">Homodimer.</text>
</comment>
<evidence type="ECO:0000256" key="4">
    <source>
        <dbReference type="ARBA" id="ARBA00022490"/>
    </source>
</evidence>
<proteinExistence type="inferred from homology"/>
<dbReference type="Proteomes" id="UP000064412">
    <property type="component" value="Unassembled WGS sequence"/>
</dbReference>
<evidence type="ECO:0000256" key="6">
    <source>
        <dbReference type="ARBA" id="ARBA00023235"/>
    </source>
</evidence>
<dbReference type="InterPro" id="IPR022896">
    <property type="entry name" value="TrioseP_Isoase_bac/euk"/>
</dbReference>
<keyword evidence="3 7" id="KW-0312">Gluconeogenesis</keyword>
<keyword evidence="4 7" id="KW-0963">Cytoplasm</keyword>
<evidence type="ECO:0000313" key="9">
    <source>
        <dbReference type="EMBL" id="KUY20167.1"/>
    </source>
</evidence>
<dbReference type="PROSITE" id="PS00171">
    <property type="entry name" value="TIM_1"/>
    <property type="match status" value="1"/>
</dbReference>
<comment type="pathway">
    <text evidence="1 7 8">Carbohydrate degradation; glycolysis; D-glyceraldehyde 3-phosphate from glycerone phosphate: step 1/1.</text>
</comment>
<dbReference type="GO" id="GO:0006094">
    <property type="term" value="P:gluconeogenesis"/>
    <property type="evidence" value="ECO:0007669"/>
    <property type="project" value="UniProtKB-UniRule"/>
</dbReference>
<dbReference type="InterPro" id="IPR000652">
    <property type="entry name" value="Triosephosphate_isomerase"/>
</dbReference>
<dbReference type="SUPFAM" id="SSF51351">
    <property type="entry name" value="Triosephosphate isomerase (TIM)"/>
    <property type="match status" value="1"/>
</dbReference>
<evidence type="ECO:0000256" key="8">
    <source>
        <dbReference type="RuleBase" id="RU363013"/>
    </source>
</evidence>
<gene>
    <name evidence="7" type="primary">tpiA</name>
    <name evidence="9" type="ORF">ATB95_04400</name>
</gene>
<evidence type="ECO:0000256" key="3">
    <source>
        <dbReference type="ARBA" id="ARBA00022432"/>
    </source>
</evidence>
<dbReference type="CDD" id="cd00311">
    <property type="entry name" value="TIM"/>
    <property type="match status" value="1"/>
</dbReference>
<feature type="active site" description="Proton acceptor" evidence="7">
    <location>
        <position position="168"/>
    </location>
</feature>
<dbReference type="PANTHER" id="PTHR21139:SF42">
    <property type="entry name" value="TRIOSEPHOSPHATE ISOMERASE"/>
    <property type="match status" value="1"/>
</dbReference>
<dbReference type="HAMAP" id="MF_00147_B">
    <property type="entry name" value="TIM_B"/>
    <property type="match status" value="1"/>
</dbReference>
<dbReference type="FunFam" id="3.20.20.70:FF:000016">
    <property type="entry name" value="Triosephosphate isomerase"/>
    <property type="match status" value="1"/>
</dbReference>
<feature type="binding site" evidence="7">
    <location>
        <begin position="235"/>
        <end position="236"/>
    </location>
    <ligand>
        <name>substrate</name>
    </ligand>
</feature>
<comment type="similarity">
    <text evidence="2 7 8">Belongs to the triosephosphate isomerase family.</text>
</comment>
<dbReference type="RefSeq" id="WP_057267700.1">
    <property type="nucleotide sequence ID" value="NZ_CP140570.1"/>
</dbReference>
<dbReference type="InterPro" id="IPR020861">
    <property type="entry name" value="Triosephosphate_isomerase_AS"/>
</dbReference>
<evidence type="ECO:0000256" key="1">
    <source>
        <dbReference type="ARBA" id="ARBA00004680"/>
    </source>
</evidence>
<feature type="binding site" evidence="7">
    <location>
        <position position="214"/>
    </location>
    <ligand>
        <name>substrate</name>
    </ligand>
</feature>
<protein>
    <recommendedName>
        <fullName evidence="7 8">Triosephosphate isomerase</fullName>
        <shortName evidence="7">TIM</shortName>
        <shortName evidence="7">TPI</shortName>
        <ecNumber evidence="7 8">5.3.1.1</ecNumber>
    </recommendedName>
    <alternativeName>
        <fullName evidence="7">Triose-phosphate isomerase</fullName>
    </alternativeName>
</protein>
<dbReference type="AlphaFoldDB" id="A0ABD4DRS3"/>
<feature type="binding site" evidence="7">
    <location>
        <begin position="9"/>
        <end position="11"/>
    </location>
    <ligand>
        <name>substrate</name>
    </ligand>
</feature>
<dbReference type="PANTHER" id="PTHR21139">
    <property type="entry name" value="TRIOSEPHOSPHATE ISOMERASE"/>
    <property type="match status" value="1"/>
</dbReference>
<comment type="pathway">
    <text evidence="7 8">Carbohydrate biosynthesis; gluconeogenesis.</text>
</comment>
<dbReference type="InterPro" id="IPR035990">
    <property type="entry name" value="TIM_sf"/>
</dbReference>
<dbReference type="InterPro" id="IPR013785">
    <property type="entry name" value="Aldolase_TIM"/>
</dbReference>
<reference evidence="9 10" key="1">
    <citation type="submission" date="2015-11" db="EMBL/GenBank/DDBJ databases">
        <authorList>
            <person name="Nicholson A.C."/>
            <person name="Humrighouse B.W."/>
            <person name="Graziano J."/>
            <person name="Lasker B."/>
            <person name="Whitney A.M."/>
            <person name="Mcquiston J.R."/>
        </authorList>
    </citation>
    <scope>NUCLEOTIDE SEQUENCE [LARGE SCALE GENOMIC DNA]</scope>
    <source>
        <strain evidence="9 10">G4071</strain>
    </source>
</reference>
<name>A0ABD4DRS3_ELIMR</name>
<dbReference type="EMBL" id="LNOI01000001">
    <property type="protein sequence ID" value="KUY20167.1"/>
    <property type="molecule type" value="Genomic_DNA"/>
</dbReference>
<dbReference type="NCBIfam" id="TIGR00419">
    <property type="entry name" value="tim"/>
    <property type="match status" value="1"/>
</dbReference>
<feature type="active site" description="Electrophile" evidence="7">
    <location>
        <position position="96"/>
    </location>
</feature>
<accession>A0ABD4DRS3</accession>
<keyword evidence="6 7" id="KW-0413">Isomerase</keyword>
<dbReference type="GO" id="GO:0006096">
    <property type="term" value="P:glycolytic process"/>
    <property type="evidence" value="ECO:0007669"/>
    <property type="project" value="UniProtKB-UniRule"/>
</dbReference>
<dbReference type="GO" id="GO:0005737">
    <property type="term" value="C:cytoplasm"/>
    <property type="evidence" value="ECO:0007669"/>
    <property type="project" value="UniProtKB-SubCell"/>
</dbReference>
<feature type="binding site" evidence="7">
    <location>
        <position position="174"/>
    </location>
    <ligand>
        <name>substrate</name>
    </ligand>
</feature>
<evidence type="ECO:0000313" key="10">
    <source>
        <dbReference type="Proteomes" id="UP000064412"/>
    </source>
</evidence>
<dbReference type="Gene3D" id="3.20.20.70">
    <property type="entry name" value="Aldolase class I"/>
    <property type="match status" value="1"/>
</dbReference>
<comment type="catalytic activity">
    <reaction evidence="7 8">
        <text>D-glyceraldehyde 3-phosphate = dihydroxyacetone phosphate</text>
        <dbReference type="Rhea" id="RHEA:18585"/>
        <dbReference type="ChEBI" id="CHEBI:57642"/>
        <dbReference type="ChEBI" id="CHEBI:59776"/>
        <dbReference type="EC" id="5.3.1.1"/>
    </reaction>
</comment>
<evidence type="ECO:0000256" key="7">
    <source>
        <dbReference type="HAMAP-Rule" id="MF_00147"/>
    </source>
</evidence>